<dbReference type="Proteomes" id="UP001262582">
    <property type="component" value="Unassembled WGS sequence"/>
</dbReference>
<dbReference type="EMBL" id="JAVRHK010000001">
    <property type="protein sequence ID" value="MDT0675186.1"/>
    <property type="molecule type" value="Genomic_DNA"/>
</dbReference>
<reference evidence="1 2" key="1">
    <citation type="submission" date="2023-09" db="EMBL/GenBank/DDBJ databases">
        <authorList>
            <person name="Rey-Velasco X."/>
        </authorList>
    </citation>
    <scope>NUCLEOTIDE SEQUENCE [LARGE SCALE GENOMIC DNA]</scope>
    <source>
        <strain evidence="1 2">F117</strain>
    </source>
</reference>
<evidence type="ECO:0000313" key="2">
    <source>
        <dbReference type="Proteomes" id="UP001262582"/>
    </source>
</evidence>
<dbReference type="RefSeq" id="WP_311501637.1">
    <property type="nucleotide sequence ID" value="NZ_JAVRHK010000001.1"/>
</dbReference>
<evidence type="ECO:0000313" key="1">
    <source>
        <dbReference type="EMBL" id="MDT0675186.1"/>
    </source>
</evidence>
<organism evidence="1 2">
    <name type="scientific">Autumnicola musiva</name>
    <dbReference type="NCBI Taxonomy" id="3075589"/>
    <lineage>
        <taxon>Bacteria</taxon>
        <taxon>Pseudomonadati</taxon>
        <taxon>Bacteroidota</taxon>
        <taxon>Flavobacteriia</taxon>
        <taxon>Flavobacteriales</taxon>
        <taxon>Flavobacteriaceae</taxon>
        <taxon>Autumnicola</taxon>
    </lineage>
</organism>
<name>A0ABU3D199_9FLAO</name>
<keyword evidence="2" id="KW-1185">Reference proteome</keyword>
<gene>
    <name evidence="1" type="ORF">RM539_01140</name>
</gene>
<sequence length="73" mass="7895">MRLRLLPNGFNRIGKINKGSVSVYGNFVTGVTAGFINIRGSRKLMFSVYRFSQPDLSCWPGFGPPASNPGTGS</sequence>
<accession>A0ABU3D199</accession>
<comment type="caution">
    <text evidence="1">The sequence shown here is derived from an EMBL/GenBank/DDBJ whole genome shotgun (WGS) entry which is preliminary data.</text>
</comment>
<proteinExistence type="predicted"/>
<protein>
    <submittedName>
        <fullName evidence="1">Uncharacterized protein</fullName>
    </submittedName>
</protein>